<dbReference type="GeneID" id="303172070"/>
<gene>
    <name evidence="2" type="ORF">CZ674_02490</name>
</gene>
<organism evidence="2 3">
    <name type="scientific">Agrococcus casei LMG 22410</name>
    <dbReference type="NCBI Taxonomy" id="1255656"/>
    <lineage>
        <taxon>Bacteria</taxon>
        <taxon>Bacillati</taxon>
        <taxon>Actinomycetota</taxon>
        <taxon>Actinomycetes</taxon>
        <taxon>Micrococcales</taxon>
        <taxon>Microbacteriaceae</taxon>
        <taxon>Agrococcus</taxon>
    </lineage>
</organism>
<evidence type="ECO:0000313" key="2">
    <source>
        <dbReference type="EMBL" id="SJM50759.1"/>
    </source>
</evidence>
<dbReference type="EMBL" id="FUHU01000015">
    <property type="protein sequence ID" value="SJM50759.1"/>
    <property type="molecule type" value="Genomic_DNA"/>
</dbReference>
<reference evidence="2 3" key="1">
    <citation type="submission" date="2017-02" db="EMBL/GenBank/DDBJ databases">
        <authorList>
            <person name="Peterson S.W."/>
        </authorList>
    </citation>
    <scope>NUCLEOTIDE SEQUENCE [LARGE SCALE GENOMIC DNA]</scope>
    <source>
        <strain evidence="2 3">LMG 22410</strain>
    </source>
</reference>
<dbReference type="Proteomes" id="UP000195787">
    <property type="component" value="Unassembled WGS sequence"/>
</dbReference>
<evidence type="ECO:0000313" key="3">
    <source>
        <dbReference type="Proteomes" id="UP000195787"/>
    </source>
</evidence>
<keyword evidence="1" id="KW-0732">Signal</keyword>
<dbReference type="AlphaFoldDB" id="A0A1R4F4B1"/>
<protein>
    <recommendedName>
        <fullName evidence="4">Lipoprotein</fullName>
    </recommendedName>
</protein>
<feature type="signal peptide" evidence="1">
    <location>
        <begin position="1"/>
        <end position="25"/>
    </location>
</feature>
<sequence>MARNKPKTVLAALACVSLAALTGCAGQADYATEPFIGFEPVGSIDETYDVYYDKGTESGMHDVIIAEGDHRVLSCLGEPVLICYDGDKSGEGELIIVIAEEGTETTILDYNGEEIEMQKTETPADIESPAPVFVTQAPVLEDREGFSWSWRGLDANGEELWTK</sequence>
<dbReference type="RefSeq" id="WP_086990946.1">
    <property type="nucleotide sequence ID" value="NZ_FUHU01000015.1"/>
</dbReference>
<evidence type="ECO:0000256" key="1">
    <source>
        <dbReference type="SAM" id="SignalP"/>
    </source>
</evidence>
<accession>A0A1R4F4B1</accession>
<dbReference type="PROSITE" id="PS51257">
    <property type="entry name" value="PROKAR_LIPOPROTEIN"/>
    <property type="match status" value="1"/>
</dbReference>
<evidence type="ECO:0008006" key="4">
    <source>
        <dbReference type="Google" id="ProtNLM"/>
    </source>
</evidence>
<keyword evidence="3" id="KW-1185">Reference proteome</keyword>
<feature type="chain" id="PRO_5039543422" description="Lipoprotein" evidence="1">
    <location>
        <begin position="26"/>
        <end position="163"/>
    </location>
</feature>
<proteinExistence type="predicted"/>
<name>A0A1R4F4B1_9MICO</name>